<organism evidence="1 2">
    <name type="scientific">Arctium lappa</name>
    <name type="common">Greater burdock</name>
    <name type="synonym">Lappa major</name>
    <dbReference type="NCBI Taxonomy" id="4217"/>
    <lineage>
        <taxon>Eukaryota</taxon>
        <taxon>Viridiplantae</taxon>
        <taxon>Streptophyta</taxon>
        <taxon>Embryophyta</taxon>
        <taxon>Tracheophyta</taxon>
        <taxon>Spermatophyta</taxon>
        <taxon>Magnoliopsida</taxon>
        <taxon>eudicotyledons</taxon>
        <taxon>Gunneridae</taxon>
        <taxon>Pentapetalae</taxon>
        <taxon>asterids</taxon>
        <taxon>campanulids</taxon>
        <taxon>Asterales</taxon>
        <taxon>Asteraceae</taxon>
        <taxon>Carduoideae</taxon>
        <taxon>Cardueae</taxon>
        <taxon>Arctiinae</taxon>
        <taxon>Arctium</taxon>
    </lineage>
</organism>
<proteinExistence type="predicted"/>
<dbReference type="Proteomes" id="UP001055879">
    <property type="component" value="Linkage Group LG15"/>
</dbReference>
<sequence length="94" mass="10862">MVKYTEVFTDKDKVAAHFTRQRGRLFADPCSAVVQCLSFSAGPSRWPRLRWLDITKPPYKSSYLSVNTRHYEVGEYSVYHCVNLPSINNFAKKS</sequence>
<dbReference type="EMBL" id="CM042061">
    <property type="protein sequence ID" value="KAI3673845.1"/>
    <property type="molecule type" value="Genomic_DNA"/>
</dbReference>
<keyword evidence="2" id="KW-1185">Reference proteome</keyword>
<comment type="caution">
    <text evidence="1">The sequence shown here is derived from an EMBL/GenBank/DDBJ whole genome shotgun (WGS) entry which is preliminary data.</text>
</comment>
<accession>A0ACB8XTB0</accession>
<protein>
    <submittedName>
        <fullName evidence="1">Uncharacterized protein</fullName>
    </submittedName>
</protein>
<name>A0ACB8XTB0_ARCLA</name>
<evidence type="ECO:0000313" key="2">
    <source>
        <dbReference type="Proteomes" id="UP001055879"/>
    </source>
</evidence>
<reference evidence="1 2" key="2">
    <citation type="journal article" date="2022" name="Mol. Ecol. Resour.">
        <title>The genomes of chicory, endive, great burdock and yacon provide insights into Asteraceae paleo-polyploidization history and plant inulin production.</title>
        <authorList>
            <person name="Fan W."/>
            <person name="Wang S."/>
            <person name="Wang H."/>
            <person name="Wang A."/>
            <person name="Jiang F."/>
            <person name="Liu H."/>
            <person name="Zhao H."/>
            <person name="Xu D."/>
            <person name="Zhang Y."/>
        </authorList>
    </citation>
    <scope>NUCLEOTIDE SEQUENCE [LARGE SCALE GENOMIC DNA]</scope>
    <source>
        <strain evidence="2">cv. Niubang</strain>
    </source>
</reference>
<gene>
    <name evidence="1" type="ORF">L6452_39975</name>
</gene>
<evidence type="ECO:0000313" key="1">
    <source>
        <dbReference type="EMBL" id="KAI3673845.1"/>
    </source>
</evidence>
<reference evidence="2" key="1">
    <citation type="journal article" date="2022" name="Mol. Ecol. Resour.">
        <title>The genomes of chicory, endive, great burdock and yacon provide insights into Asteraceae palaeo-polyploidization history and plant inulin production.</title>
        <authorList>
            <person name="Fan W."/>
            <person name="Wang S."/>
            <person name="Wang H."/>
            <person name="Wang A."/>
            <person name="Jiang F."/>
            <person name="Liu H."/>
            <person name="Zhao H."/>
            <person name="Xu D."/>
            <person name="Zhang Y."/>
        </authorList>
    </citation>
    <scope>NUCLEOTIDE SEQUENCE [LARGE SCALE GENOMIC DNA]</scope>
    <source>
        <strain evidence="2">cv. Niubang</strain>
    </source>
</reference>